<dbReference type="Gene3D" id="3.40.50.720">
    <property type="entry name" value="NAD(P)-binding Rossmann-like Domain"/>
    <property type="match status" value="1"/>
</dbReference>
<proteinExistence type="inferred from homology"/>
<dbReference type="Proteomes" id="UP000191024">
    <property type="component" value="Chromosome C"/>
</dbReference>
<dbReference type="PANTHER" id="PTHR43008:SF13">
    <property type="entry name" value="L-XYLULOSE REDUCTASE-RELATED"/>
    <property type="match status" value="1"/>
</dbReference>
<dbReference type="OrthoDB" id="1888931at2759"/>
<dbReference type="PRINTS" id="PR00080">
    <property type="entry name" value="SDRFAMILY"/>
</dbReference>
<dbReference type="EMBL" id="LT598466">
    <property type="protein sequence ID" value="SCU83446.1"/>
    <property type="molecule type" value="Genomic_DNA"/>
</dbReference>
<dbReference type="GO" id="GO:0044281">
    <property type="term" value="P:small molecule metabolic process"/>
    <property type="evidence" value="ECO:0007669"/>
    <property type="project" value="UniProtKB-ARBA"/>
</dbReference>
<evidence type="ECO:0000256" key="1">
    <source>
        <dbReference type="ARBA" id="ARBA00006484"/>
    </source>
</evidence>
<keyword evidence="5" id="KW-1185">Reference proteome</keyword>
<reference evidence="5" key="1">
    <citation type="submission" date="2016-03" db="EMBL/GenBank/DDBJ databases">
        <authorList>
            <person name="Devillers H."/>
        </authorList>
    </citation>
    <scope>NUCLEOTIDE SEQUENCE [LARGE SCALE GENOMIC DNA]</scope>
</reference>
<dbReference type="GO" id="GO:0050085">
    <property type="term" value="F:mannitol 2-dehydrogenase (NADP+) activity"/>
    <property type="evidence" value="ECO:0007669"/>
    <property type="project" value="UniProtKB-ARBA"/>
</dbReference>
<dbReference type="PANTHER" id="PTHR43008">
    <property type="entry name" value="BENZIL REDUCTASE"/>
    <property type="match status" value="1"/>
</dbReference>
<name>A0A1G4J207_9SACH</name>
<dbReference type="InterPro" id="IPR036291">
    <property type="entry name" value="NAD(P)-bd_dom_sf"/>
</dbReference>
<gene>
    <name evidence="4" type="ORF">LAMI_0C03246G</name>
</gene>
<evidence type="ECO:0000313" key="5">
    <source>
        <dbReference type="Proteomes" id="UP000191024"/>
    </source>
</evidence>
<dbReference type="STRING" id="1230905.A0A1G4J207"/>
<organism evidence="4 5">
    <name type="scientific">Lachancea mirantina</name>
    <dbReference type="NCBI Taxonomy" id="1230905"/>
    <lineage>
        <taxon>Eukaryota</taxon>
        <taxon>Fungi</taxon>
        <taxon>Dikarya</taxon>
        <taxon>Ascomycota</taxon>
        <taxon>Saccharomycotina</taxon>
        <taxon>Saccharomycetes</taxon>
        <taxon>Saccharomycetales</taxon>
        <taxon>Saccharomycetaceae</taxon>
        <taxon>Lachancea</taxon>
    </lineage>
</organism>
<dbReference type="PROSITE" id="PS00061">
    <property type="entry name" value="ADH_SHORT"/>
    <property type="match status" value="1"/>
</dbReference>
<comment type="similarity">
    <text evidence="1">Belongs to the short-chain dehydrogenases/reductases (SDR) family.</text>
</comment>
<dbReference type="GO" id="GO:0005975">
    <property type="term" value="P:carbohydrate metabolic process"/>
    <property type="evidence" value="ECO:0007669"/>
    <property type="project" value="UniProtKB-ARBA"/>
</dbReference>
<accession>A0A1G4J207</accession>
<dbReference type="CDD" id="cd05352">
    <property type="entry name" value="MDH-like_SDR_c"/>
    <property type="match status" value="1"/>
</dbReference>
<keyword evidence="3" id="KW-0560">Oxidoreductase</keyword>
<evidence type="ECO:0000256" key="3">
    <source>
        <dbReference type="ARBA" id="ARBA00023002"/>
    </source>
</evidence>
<dbReference type="AlphaFoldDB" id="A0A1G4J207"/>
<evidence type="ECO:0000313" key="4">
    <source>
        <dbReference type="EMBL" id="SCU83446.1"/>
    </source>
</evidence>
<dbReference type="SUPFAM" id="SSF51735">
    <property type="entry name" value="NAD(P)-binding Rossmann-fold domains"/>
    <property type="match status" value="1"/>
</dbReference>
<dbReference type="FunFam" id="3.40.50.720:FF:000090">
    <property type="entry name" value="NADP-dependent mannitol dehydrogenase"/>
    <property type="match status" value="1"/>
</dbReference>
<evidence type="ECO:0000256" key="2">
    <source>
        <dbReference type="ARBA" id="ARBA00022857"/>
    </source>
</evidence>
<dbReference type="PRINTS" id="PR00081">
    <property type="entry name" value="GDHRDH"/>
</dbReference>
<dbReference type="InterPro" id="IPR020904">
    <property type="entry name" value="Sc_DH/Rdtase_CS"/>
</dbReference>
<dbReference type="GO" id="GO:0050664">
    <property type="term" value="F:oxidoreductase activity, acting on NAD(P)H, oxygen as acceptor"/>
    <property type="evidence" value="ECO:0007669"/>
    <property type="project" value="TreeGrafter"/>
</dbReference>
<sequence>MNKTIATGLTTPQEAPQLAEHVLDLFSLKGKVAAVSGASSGIGYEVAIAFAQAGADVAMWYNSNPHITEIVDDLSKKYGVKIKAYQCAVTDSKQVSHTIDQIKKDFNGKIDILVGNAGVAWDKGPVVDLAEEDEDLCDKEWKKVIDVDLNGIYRLSKAIGPVFRDQGHGSFVITASMSGHIVNVPQMQAAYNAAKAGVLHLCKSLAVEWAGYARVNTVSPGYIATDITNFADEELKNKWHSLTPLGREALPKELVGAYLYLASDASTYATGTDIMIDGGYSCI</sequence>
<dbReference type="Pfam" id="PF13561">
    <property type="entry name" value="adh_short_C2"/>
    <property type="match status" value="1"/>
</dbReference>
<dbReference type="InterPro" id="IPR002347">
    <property type="entry name" value="SDR_fam"/>
</dbReference>
<keyword evidence="2" id="KW-0521">NADP</keyword>
<protein>
    <submittedName>
        <fullName evidence="4">LAMI_0C03246g1_1</fullName>
    </submittedName>
</protein>